<evidence type="ECO:0000256" key="7">
    <source>
        <dbReference type="ARBA" id="ARBA00048478"/>
    </source>
</evidence>
<organism evidence="10 11">
    <name type="scientific">Rhodohalobacter mucosus</name>
    <dbReference type="NCBI Taxonomy" id="2079485"/>
    <lineage>
        <taxon>Bacteria</taxon>
        <taxon>Pseudomonadati</taxon>
        <taxon>Balneolota</taxon>
        <taxon>Balneolia</taxon>
        <taxon>Balneolales</taxon>
        <taxon>Balneolaceae</taxon>
        <taxon>Rhodohalobacter</taxon>
    </lineage>
</organism>
<evidence type="ECO:0000256" key="6">
    <source>
        <dbReference type="ARBA" id="ARBA00047615"/>
    </source>
</evidence>
<evidence type="ECO:0000256" key="5">
    <source>
        <dbReference type="ARBA" id="ARBA00022840"/>
    </source>
</evidence>
<comment type="caution">
    <text evidence="10">The sequence shown here is derived from an EMBL/GenBank/DDBJ whole genome shotgun (WGS) entry which is preliminary data.</text>
</comment>
<dbReference type="GO" id="GO:0036430">
    <property type="term" value="F:CMP kinase activity"/>
    <property type="evidence" value="ECO:0007669"/>
    <property type="project" value="RHEA"/>
</dbReference>
<comment type="catalytic activity">
    <reaction evidence="7 8">
        <text>CMP + ATP = CDP + ADP</text>
        <dbReference type="Rhea" id="RHEA:11600"/>
        <dbReference type="ChEBI" id="CHEBI:30616"/>
        <dbReference type="ChEBI" id="CHEBI:58069"/>
        <dbReference type="ChEBI" id="CHEBI:60377"/>
        <dbReference type="ChEBI" id="CHEBI:456216"/>
        <dbReference type="EC" id="2.7.4.25"/>
    </reaction>
</comment>
<dbReference type="GO" id="GO:0006220">
    <property type="term" value="P:pyrimidine nucleotide metabolic process"/>
    <property type="evidence" value="ECO:0007669"/>
    <property type="project" value="UniProtKB-UniRule"/>
</dbReference>
<proteinExistence type="inferred from homology"/>
<comment type="similarity">
    <text evidence="1 8">Belongs to the cytidylate kinase family. Type 1 subfamily.</text>
</comment>
<dbReference type="EC" id="2.7.4.25" evidence="8"/>
<dbReference type="GO" id="GO:0036431">
    <property type="term" value="F:dCMP kinase activity"/>
    <property type="evidence" value="ECO:0007669"/>
    <property type="project" value="InterPro"/>
</dbReference>
<dbReference type="Proteomes" id="UP000245533">
    <property type="component" value="Unassembled WGS sequence"/>
</dbReference>
<dbReference type="GO" id="GO:0005737">
    <property type="term" value="C:cytoplasm"/>
    <property type="evidence" value="ECO:0007669"/>
    <property type="project" value="UniProtKB-SubCell"/>
</dbReference>
<accession>A0A316TS90</accession>
<dbReference type="RefSeq" id="WP_109646982.1">
    <property type="nucleotide sequence ID" value="NZ_QGGB01000007.1"/>
</dbReference>
<evidence type="ECO:0000259" key="9">
    <source>
        <dbReference type="Pfam" id="PF02224"/>
    </source>
</evidence>
<dbReference type="EMBL" id="QGGB01000007">
    <property type="protein sequence ID" value="PWN06189.1"/>
    <property type="molecule type" value="Genomic_DNA"/>
</dbReference>
<dbReference type="GO" id="GO:0005524">
    <property type="term" value="F:ATP binding"/>
    <property type="evidence" value="ECO:0007669"/>
    <property type="project" value="UniProtKB-UniRule"/>
</dbReference>
<dbReference type="InterPro" id="IPR027417">
    <property type="entry name" value="P-loop_NTPase"/>
</dbReference>
<keyword evidence="11" id="KW-1185">Reference proteome</keyword>
<keyword evidence="8" id="KW-0963">Cytoplasm</keyword>
<evidence type="ECO:0000256" key="1">
    <source>
        <dbReference type="ARBA" id="ARBA00009427"/>
    </source>
</evidence>
<name>A0A316TS90_9BACT</name>
<sequence>MIIVIDGPAGSGKSSTAKAIANSLHIQFLDSGALYRALTYLWLRRGKPDKAEFFENLSEIELQTDYSNQVFHVQANGENITDKIRLQEVANHVSEIASDPRSRSFVNGYMKKLVAQGVFVADGRDLGTAVFPDAELKFYMDASLDERAARRFKEIEGTENDVTLEQVKQNLAERDHKDSNRKSDPLRKAEDAIVVDTSGKSFEEQLSEMLEIIDEELKLKP</sequence>
<evidence type="ECO:0000256" key="4">
    <source>
        <dbReference type="ARBA" id="ARBA00022777"/>
    </source>
</evidence>
<keyword evidence="3 8" id="KW-0547">Nucleotide-binding</keyword>
<evidence type="ECO:0000256" key="2">
    <source>
        <dbReference type="ARBA" id="ARBA00022679"/>
    </source>
</evidence>
<keyword evidence="2 8" id="KW-0808">Transferase</keyword>
<protein>
    <recommendedName>
        <fullName evidence="8">Cytidylate kinase</fullName>
        <shortName evidence="8">CK</shortName>
        <ecNumber evidence="8">2.7.4.25</ecNumber>
    </recommendedName>
    <alternativeName>
        <fullName evidence="8">Cytidine monophosphate kinase</fullName>
        <shortName evidence="8">CMP kinase</shortName>
    </alternativeName>
</protein>
<dbReference type="AlphaFoldDB" id="A0A316TS90"/>
<keyword evidence="5 8" id="KW-0067">ATP-binding</keyword>
<evidence type="ECO:0000313" key="10">
    <source>
        <dbReference type="EMBL" id="PWN06189.1"/>
    </source>
</evidence>
<evidence type="ECO:0000256" key="8">
    <source>
        <dbReference type="HAMAP-Rule" id="MF_00238"/>
    </source>
</evidence>
<evidence type="ECO:0000313" key="11">
    <source>
        <dbReference type="Proteomes" id="UP000245533"/>
    </source>
</evidence>
<dbReference type="SUPFAM" id="SSF52540">
    <property type="entry name" value="P-loop containing nucleoside triphosphate hydrolases"/>
    <property type="match status" value="1"/>
</dbReference>
<dbReference type="OrthoDB" id="9807434at2"/>
<comment type="subcellular location">
    <subcellularLocation>
        <location evidence="8">Cytoplasm</location>
    </subcellularLocation>
</comment>
<gene>
    <name evidence="8" type="primary">cmk</name>
    <name evidence="10" type="ORF">DDZ15_10155</name>
</gene>
<dbReference type="NCBIfam" id="TIGR00017">
    <property type="entry name" value="cmk"/>
    <property type="match status" value="1"/>
</dbReference>
<dbReference type="HAMAP" id="MF_00238">
    <property type="entry name" value="Cytidyl_kinase_type1"/>
    <property type="match status" value="1"/>
</dbReference>
<evidence type="ECO:0000256" key="3">
    <source>
        <dbReference type="ARBA" id="ARBA00022741"/>
    </source>
</evidence>
<dbReference type="CDD" id="cd02020">
    <property type="entry name" value="CMPK"/>
    <property type="match status" value="1"/>
</dbReference>
<dbReference type="InterPro" id="IPR003136">
    <property type="entry name" value="Cytidylate_kin"/>
</dbReference>
<feature type="domain" description="Cytidylate kinase" evidence="9">
    <location>
        <begin position="3"/>
        <end position="214"/>
    </location>
</feature>
<dbReference type="Gene3D" id="3.40.50.300">
    <property type="entry name" value="P-loop containing nucleotide triphosphate hydrolases"/>
    <property type="match status" value="1"/>
</dbReference>
<comment type="catalytic activity">
    <reaction evidence="6 8">
        <text>dCMP + ATP = dCDP + ADP</text>
        <dbReference type="Rhea" id="RHEA:25094"/>
        <dbReference type="ChEBI" id="CHEBI:30616"/>
        <dbReference type="ChEBI" id="CHEBI:57566"/>
        <dbReference type="ChEBI" id="CHEBI:58593"/>
        <dbReference type="ChEBI" id="CHEBI:456216"/>
        <dbReference type="EC" id="2.7.4.25"/>
    </reaction>
</comment>
<dbReference type="InterPro" id="IPR011994">
    <property type="entry name" value="Cytidylate_kinase_dom"/>
</dbReference>
<dbReference type="Pfam" id="PF02224">
    <property type="entry name" value="Cytidylate_kin"/>
    <property type="match status" value="1"/>
</dbReference>
<keyword evidence="4 8" id="KW-0418">Kinase</keyword>
<feature type="binding site" evidence="8">
    <location>
        <begin position="7"/>
        <end position="15"/>
    </location>
    <ligand>
        <name>ATP</name>
        <dbReference type="ChEBI" id="CHEBI:30616"/>
    </ligand>
</feature>
<reference evidence="10 11" key="1">
    <citation type="submission" date="2018-05" db="EMBL/GenBank/DDBJ databases">
        <title>Rhodohalobacter halophilus gen. nov., sp. nov., a moderately halophilic member of the family Balneolaceae.</title>
        <authorList>
            <person name="Liu Z.-W."/>
        </authorList>
    </citation>
    <scope>NUCLEOTIDE SEQUENCE [LARGE SCALE GENOMIC DNA]</scope>
    <source>
        <strain evidence="10 11">8A47</strain>
    </source>
</reference>